<dbReference type="Pfam" id="PF00126">
    <property type="entry name" value="HTH_1"/>
    <property type="match status" value="1"/>
</dbReference>
<dbReference type="Proteomes" id="UP000694460">
    <property type="component" value="Unassembled WGS sequence"/>
</dbReference>
<dbReference type="PRINTS" id="PR00039">
    <property type="entry name" value="HTHLYSR"/>
</dbReference>
<dbReference type="PANTHER" id="PTHR30126:SF39">
    <property type="entry name" value="HTH-TYPE TRANSCRIPTIONAL REGULATOR CYSL"/>
    <property type="match status" value="1"/>
</dbReference>
<dbReference type="InterPro" id="IPR005119">
    <property type="entry name" value="LysR_subst-bd"/>
</dbReference>
<organism evidence="6 7">
    <name type="scientific">Mycolicibacterium lutetiense</name>
    <dbReference type="NCBI Taxonomy" id="1641992"/>
    <lineage>
        <taxon>Bacteria</taxon>
        <taxon>Bacillati</taxon>
        <taxon>Actinomycetota</taxon>
        <taxon>Actinomycetes</taxon>
        <taxon>Mycobacteriales</taxon>
        <taxon>Mycobacteriaceae</taxon>
        <taxon>Mycolicibacterium</taxon>
    </lineage>
</organism>
<evidence type="ECO:0000256" key="3">
    <source>
        <dbReference type="ARBA" id="ARBA00023125"/>
    </source>
</evidence>
<dbReference type="InterPro" id="IPR036390">
    <property type="entry name" value="WH_DNA-bd_sf"/>
</dbReference>
<dbReference type="PROSITE" id="PS50931">
    <property type="entry name" value="HTH_LYSR"/>
    <property type="match status" value="1"/>
</dbReference>
<keyword evidence="7" id="KW-1185">Reference proteome</keyword>
<comment type="similarity">
    <text evidence="1">Belongs to the LysR transcriptional regulatory family.</text>
</comment>
<name>A0ABS4ZUP9_9MYCO</name>
<evidence type="ECO:0000259" key="5">
    <source>
        <dbReference type="PROSITE" id="PS50931"/>
    </source>
</evidence>
<evidence type="ECO:0000256" key="4">
    <source>
        <dbReference type="ARBA" id="ARBA00023163"/>
    </source>
</evidence>
<dbReference type="Gene3D" id="3.40.190.10">
    <property type="entry name" value="Periplasmic binding protein-like II"/>
    <property type="match status" value="2"/>
</dbReference>
<comment type="caution">
    <text evidence="6">The sequence shown here is derived from an EMBL/GenBank/DDBJ whole genome shotgun (WGS) entry which is preliminary data.</text>
</comment>
<dbReference type="InterPro" id="IPR000847">
    <property type="entry name" value="LysR_HTH_N"/>
</dbReference>
<dbReference type="SUPFAM" id="SSF46785">
    <property type="entry name" value="Winged helix' DNA-binding domain"/>
    <property type="match status" value="1"/>
</dbReference>
<sequence length="304" mass="33113">MSRLPDLDVLELLVCVDDYGSLSEASRKVGMAQPNSSRAIKRLERRFGVPLLQRSTTGSTLTAEGTVVAHWAREIVRTAHRLLDVAEGLRVERSAELTVAASMTVAEHLMPRWLGQFREENPTVNIHLQVHNSTEVLARIAAGTCHVGFIESPQVPRGVHSLTVARDRLVLVVNADHPWARRRRPLTIAELAATPLLVREPGSGTRTTLEIALEGYELAPPLLELGSGAAIRTSVLNGVGPAVLSSLTVADQVKAGDLRLVDVAGLDLTRSLRAVWRPPRQLDGPAGQLVRLARRDGHDTRDED</sequence>
<protein>
    <submittedName>
        <fullName evidence="6">DNA-binding transcriptional LysR family regulator</fullName>
    </submittedName>
</protein>
<dbReference type="Gene3D" id="1.10.10.10">
    <property type="entry name" value="Winged helix-like DNA-binding domain superfamily/Winged helix DNA-binding domain"/>
    <property type="match status" value="1"/>
</dbReference>
<gene>
    <name evidence="6" type="ORF">JOF57_003151</name>
</gene>
<dbReference type="InterPro" id="IPR036388">
    <property type="entry name" value="WH-like_DNA-bd_sf"/>
</dbReference>
<evidence type="ECO:0000256" key="2">
    <source>
        <dbReference type="ARBA" id="ARBA00023015"/>
    </source>
</evidence>
<reference evidence="6 7" key="1">
    <citation type="submission" date="2021-03" db="EMBL/GenBank/DDBJ databases">
        <title>Sequencing the genomes of 1000 actinobacteria strains.</title>
        <authorList>
            <person name="Klenk H.-P."/>
        </authorList>
    </citation>
    <scope>NUCLEOTIDE SEQUENCE [LARGE SCALE GENOMIC DNA]</scope>
    <source>
        <strain evidence="6 7">DSM 46713</strain>
    </source>
</reference>
<keyword evidence="2" id="KW-0805">Transcription regulation</keyword>
<evidence type="ECO:0000256" key="1">
    <source>
        <dbReference type="ARBA" id="ARBA00009437"/>
    </source>
</evidence>
<dbReference type="SUPFAM" id="SSF53850">
    <property type="entry name" value="Periplasmic binding protein-like II"/>
    <property type="match status" value="1"/>
</dbReference>
<proteinExistence type="inferred from homology"/>
<feature type="domain" description="HTH lysR-type" evidence="5">
    <location>
        <begin position="5"/>
        <end position="62"/>
    </location>
</feature>
<dbReference type="PANTHER" id="PTHR30126">
    <property type="entry name" value="HTH-TYPE TRANSCRIPTIONAL REGULATOR"/>
    <property type="match status" value="1"/>
</dbReference>
<dbReference type="Pfam" id="PF03466">
    <property type="entry name" value="LysR_substrate"/>
    <property type="match status" value="1"/>
</dbReference>
<evidence type="ECO:0000313" key="6">
    <source>
        <dbReference type="EMBL" id="MBP2453238.1"/>
    </source>
</evidence>
<dbReference type="GO" id="GO:0003677">
    <property type="term" value="F:DNA binding"/>
    <property type="evidence" value="ECO:0007669"/>
    <property type="project" value="UniProtKB-KW"/>
</dbReference>
<dbReference type="RefSeq" id="WP_209917898.1">
    <property type="nucleotide sequence ID" value="NZ_JAGIOP010000002.1"/>
</dbReference>
<keyword evidence="4" id="KW-0804">Transcription</keyword>
<keyword evidence="3 6" id="KW-0238">DNA-binding</keyword>
<accession>A0ABS4ZUP9</accession>
<dbReference type="EMBL" id="JAGIOP010000002">
    <property type="protein sequence ID" value="MBP2453238.1"/>
    <property type="molecule type" value="Genomic_DNA"/>
</dbReference>
<evidence type="ECO:0000313" key="7">
    <source>
        <dbReference type="Proteomes" id="UP000694460"/>
    </source>
</evidence>